<feature type="repeat" description="WD" evidence="3">
    <location>
        <begin position="268"/>
        <end position="307"/>
    </location>
</feature>
<evidence type="ECO:0000256" key="3">
    <source>
        <dbReference type="PROSITE-ProRule" id="PRU00221"/>
    </source>
</evidence>
<keyword evidence="2" id="KW-0677">Repeat</keyword>
<evidence type="ECO:0000313" key="6">
    <source>
        <dbReference type="Proteomes" id="UP001597097"/>
    </source>
</evidence>
<evidence type="ECO:0000313" key="5">
    <source>
        <dbReference type="EMBL" id="MFD1542272.1"/>
    </source>
</evidence>
<dbReference type="EMBL" id="JBHUCM010000031">
    <property type="protein sequence ID" value="MFD1542272.1"/>
    <property type="molecule type" value="Genomic_DNA"/>
</dbReference>
<evidence type="ECO:0000256" key="2">
    <source>
        <dbReference type="ARBA" id="ARBA00022737"/>
    </source>
</evidence>
<feature type="repeat" description="WD" evidence="3">
    <location>
        <begin position="572"/>
        <end position="615"/>
    </location>
</feature>
<feature type="region of interest" description="Disordered" evidence="4">
    <location>
        <begin position="459"/>
        <end position="497"/>
    </location>
</feature>
<feature type="repeat" description="WD" evidence="3">
    <location>
        <begin position="229"/>
        <end position="259"/>
    </location>
</feature>
<dbReference type="PROSITE" id="PS00678">
    <property type="entry name" value="WD_REPEATS_1"/>
    <property type="match status" value="2"/>
</dbReference>
<dbReference type="Proteomes" id="UP001597097">
    <property type="component" value="Unassembled WGS sequence"/>
</dbReference>
<feature type="repeat" description="WD" evidence="3">
    <location>
        <begin position="532"/>
        <end position="571"/>
    </location>
</feature>
<dbReference type="PROSITE" id="PS50082">
    <property type="entry name" value="WD_REPEATS_2"/>
    <property type="match status" value="6"/>
</dbReference>
<dbReference type="SMART" id="SM00320">
    <property type="entry name" value="WD40"/>
    <property type="match status" value="11"/>
</dbReference>
<dbReference type="RefSeq" id="WP_219531257.1">
    <property type="nucleotide sequence ID" value="NZ_JAHKRM010000011.1"/>
</dbReference>
<dbReference type="InterPro" id="IPR018391">
    <property type="entry name" value="PQQ_b-propeller_rpt"/>
</dbReference>
<evidence type="ECO:0000256" key="1">
    <source>
        <dbReference type="ARBA" id="ARBA00022574"/>
    </source>
</evidence>
<keyword evidence="1 3" id="KW-0853">WD repeat</keyword>
<gene>
    <name evidence="5" type="ORF">ACFSJ0_34835</name>
</gene>
<feature type="repeat" description="WD" evidence="3">
    <location>
        <begin position="206"/>
        <end position="228"/>
    </location>
</feature>
<feature type="repeat" description="WD" evidence="3">
    <location>
        <begin position="308"/>
        <end position="347"/>
    </location>
</feature>
<protein>
    <submittedName>
        <fullName evidence="5">WD40 repeat domain-containing protein</fullName>
    </submittedName>
</protein>
<sequence>MSHVRYRLTGMSFPGAVDLTVPADGRARLEHARASGLRAWTAELDRAVWPWLLDALRASGFPEVAAPAPVPGSTLRELSMIDGELTGSVLFGWDDGGELGLEPALRILDALVHQVSGGAVRETANELPRLAHRSAPDPTLPPPDPGSPAAAAFGTVGGLPAYALSRPGRTFALYGLPYEEELGAATVTDAPTRAIALGAAGGREIVATGGDDLVIRVWDTGTGQQLHAAAGHDGPVLAVTAAGGLIYTGGADGVLRVWDAAGSLGSLADRHEGAINAVRAHGTLLVAGSDDGMVRLTDLSNGRTLHSLYGHEGWVNAVATGDGLVASAGADRLVRIWDAGTGQELRALEGHSSSVTGLVFLTVAGRPALASCALDGRVTIHDPHTGTLLAEWRSGDWAADITTAAPQGSATTASAAAPERLVTAGDGVRVWAVDGTLVRELTDSVADAVATDGTLLAAGSPDGTLRSWRPADGFRPRASADGGTTAPSDSIPAAPTDGGITSLAFDGGSLVCGTGSGTVRVHDPVGGVVAVPTPHTGQVLALALDGDLLVSGGMDGTVRTWDATSGRPLRRLTAHTAGVTCVATGRSGDRVVIASSGYDRVLRTWDAATGRPLSAVHGHPLPVYALAFGTVGGRAVLASGSYDGLVPVRDAETGEDVVVLGGNPGTVRCLRFLGPDVLAVGCDDGTVRLWHLPDGVQAGETRLGAVPLALSGDLYAVTQNGLSRLTPPEPHPATPP</sequence>
<dbReference type="InterPro" id="IPR019775">
    <property type="entry name" value="WD40_repeat_CS"/>
</dbReference>
<organism evidence="5 6">
    <name type="scientific">Nonomuraea guangzhouensis</name>
    <dbReference type="NCBI Taxonomy" id="1291555"/>
    <lineage>
        <taxon>Bacteria</taxon>
        <taxon>Bacillati</taxon>
        <taxon>Actinomycetota</taxon>
        <taxon>Actinomycetes</taxon>
        <taxon>Streptosporangiales</taxon>
        <taxon>Streptosporangiaceae</taxon>
        <taxon>Nonomuraea</taxon>
    </lineage>
</organism>
<dbReference type="InterPro" id="IPR001680">
    <property type="entry name" value="WD40_rpt"/>
</dbReference>
<reference evidence="6" key="1">
    <citation type="journal article" date="2019" name="Int. J. Syst. Evol. Microbiol.">
        <title>The Global Catalogue of Microorganisms (GCM) 10K type strain sequencing project: providing services to taxonomists for standard genome sequencing and annotation.</title>
        <authorList>
            <consortium name="The Broad Institute Genomics Platform"/>
            <consortium name="The Broad Institute Genome Sequencing Center for Infectious Disease"/>
            <person name="Wu L."/>
            <person name="Ma J."/>
        </authorList>
    </citation>
    <scope>NUCLEOTIDE SEQUENCE [LARGE SCALE GENOMIC DNA]</scope>
    <source>
        <strain evidence="6">CGMCC 1.15399</strain>
    </source>
</reference>
<dbReference type="PANTHER" id="PTHR22847:SF637">
    <property type="entry name" value="WD REPEAT DOMAIN 5B"/>
    <property type="match status" value="1"/>
</dbReference>
<accession>A0ABW4GM80</accession>
<name>A0ABW4GM80_9ACTN</name>
<dbReference type="PROSITE" id="PS50294">
    <property type="entry name" value="WD_REPEATS_REGION"/>
    <property type="match status" value="2"/>
</dbReference>
<keyword evidence="6" id="KW-1185">Reference proteome</keyword>
<dbReference type="Pfam" id="PF00400">
    <property type="entry name" value="WD40"/>
    <property type="match status" value="7"/>
</dbReference>
<dbReference type="CDD" id="cd00200">
    <property type="entry name" value="WD40"/>
    <property type="match status" value="1"/>
</dbReference>
<proteinExistence type="predicted"/>
<dbReference type="SMART" id="SM00564">
    <property type="entry name" value="PQQ"/>
    <property type="match status" value="5"/>
</dbReference>
<comment type="caution">
    <text evidence="5">The sequence shown here is derived from an EMBL/GenBank/DDBJ whole genome shotgun (WGS) entry which is preliminary data.</text>
</comment>
<dbReference type="PANTHER" id="PTHR22847">
    <property type="entry name" value="WD40 REPEAT PROTEIN"/>
    <property type="match status" value="1"/>
</dbReference>
<evidence type="ECO:0000256" key="4">
    <source>
        <dbReference type="SAM" id="MobiDB-lite"/>
    </source>
</evidence>